<keyword evidence="1" id="KW-0472">Membrane</keyword>
<feature type="transmembrane region" description="Helical" evidence="1">
    <location>
        <begin position="302"/>
        <end position="320"/>
    </location>
</feature>
<dbReference type="EMBL" id="JAIMJC010000004">
    <property type="protein sequence ID" value="KAH0525789.1"/>
    <property type="molecule type" value="Genomic_DNA"/>
</dbReference>
<dbReference type="AlphaFoldDB" id="A0A9P8KTA0"/>
<proteinExistence type="predicted"/>
<dbReference type="PANTHER" id="PTHR34502:SF4">
    <property type="entry name" value="DUF6594 DOMAIN-CONTAINING PROTEIN"/>
    <property type="match status" value="1"/>
</dbReference>
<evidence type="ECO:0000313" key="3">
    <source>
        <dbReference type="EMBL" id="KAH0525789.1"/>
    </source>
</evidence>
<reference evidence="3 4" key="1">
    <citation type="submission" date="2021-08" db="EMBL/GenBank/DDBJ databases">
        <title>The highly contiguous genome resource for Trichoderma semiorbis FJ059, a fungal antagonistic to plant pathogens.</title>
        <authorList>
            <person name="Liu T."/>
        </authorList>
    </citation>
    <scope>NUCLEOTIDE SEQUENCE [LARGE SCALE GENOMIC DNA]</scope>
    <source>
        <strain evidence="3 4">FJ059</strain>
    </source>
</reference>
<feature type="transmembrane region" description="Helical" evidence="1">
    <location>
        <begin position="327"/>
        <end position="346"/>
    </location>
</feature>
<keyword evidence="1" id="KW-1133">Transmembrane helix</keyword>
<feature type="transmembrane region" description="Helical" evidence="1">
    <location>
        <begin position="269"/>
        <end position="296"/>
    </location>
</feature>
<evidence type="ECO:0000256" key="1">
    <source>
        <dbReference type="SAM" id="Phobius"/>
    </source>
</evidence>
<evidence type="ECO:0000313" key="4">
    <source>
        <dbReference type="Proteomes" id="UP000826573"/>
    </source>
</evidence>
<evidence type="ECO:0000259" key="2">
    <source>
        <dbReference type="Pfam" id="PF20237"/>
    </source>
</evidence>
<gene>
    <name evidence="3" type="ORF">TsFJ059_009206</name>
</gene>
<accession>A0A9P8KTA0</accession>
<keyword evidence="1" id="KW-0812">Transmembrane</keyword>
<dbReference type="Pfam" id="PF20237">
    <property type="entry name" value="DUF6594"/>
    <property type="match status" value="1"/>
</dbReference>
<keyword evidence="4" id="KW-1185">Reference proteome</keyword>
<comment type="caution">
    <text evidence="3">The sequence shown here is derived from an EMBL/GenBank/DDBJ whole genome shotgun (WGS) entry which is preliminary data.</text>
</comment>
<name>A0A9P8KTA0_9HYPO</name>
<sequence>MSLEFCTALFGYSSIHIPLLGGYSLSFQTSLSTGPHFIERGFSSVTELGGLQRYCSHLSPFYCRTMARERDSSANFFHQKEGFAQVARWIALDPDKETSIYRKFDELAARNLLYLQSELLVLENELDQLDRSDAKSDDMNLADAIMTWETLERQYNTGSEKARVRMDLIVKIRAKLKEYHEALLLQSEIAKLKQPSKRTLDTYREWFNNPQPALGGLSKTFLDDPDDLVGLHSLETDYLSNFLRRYWPFKEEISLDDRYSIGRYHEKSISAATAIITILIAALLLVGPITGLYFVANNAAKLGMLAAFTALFALSVGLITNAKRAEVFASTAAYAAVLVVFVSGNISNSTTLPAT</sequence>
<dbReference type="PANTHER" id="PTHR34502">
    <property type="entry name" value="DUF6594 DOMAIN-CONTAINING PROTEIN-RELATED"/>
    <property type="match status" value="1"/>
</dbReference>
<dbReference type="Proteomes" id="UP000826573">
    <property type="component" value="Unassembled WGS sequence"/>
</dbReference>
<feature type="domain" description="DUF6594" evidence="2">
    <location>
        <begin position="84"/>
        <end position="339"/>
    </location>
</feature>
<dbReference type="InterPro" id="IPR046529">
    <property type="entry name" value="DUF6594"/>
</dbReference>
<protein>
    <recommendedName>
        <fullName evidence="2">DUF6594 domain-containing protein</fullName>
    </recommendedName>
</protein>
<organism evidence="3 4">
    <name type="scientific">Trichoderma semiorbis</name>
    <dbReference type="NCBI Taxonomy" id="1491008"/>
    <lineage>
        <taxon>Eukaryota</taxon>
        <taxon>Fungi</taxon>
        <taxon>Dikarya</taxon>
        <taxon>Ascomycota</taxon>
        <taxon>Pezizomycotina</taxon>
        <taxon>Sordariomycetes</taxon>
        <taxon>Hypocreomycetidae</taxon>
        <taxon>Hypocreales</taxon>
        <taxon>Hypocreaceae</taxon>
        <taxon>Trichoderma</taxon>
    </lineage>
</organism>